<organism evidence="1 2">
    <name type="scientific">Dreissena polymorpha</name>
    <name type="common">Zebra mussel</name>
    <name type="synonym">Mytilus polymorpha</name>
    <dbReference type="NCBI Taxonomy" id="45954"/>
    <lineage>
        <taxon>Eukaryota</taxon>
        <taxon>Metazoa</taxon>
        <taxon>Spiralia</taxon>
        <taxon>Lophotrochozoa</taxon>
        <taxon>Mollusca</taxon>
        <taxon>Bivalvia</taxon>
        <taxon>Autobranchia</taxon>
        <taxon>Heteroconchia</taxon>
        <taxon>Euheterodonta</taxon>
        <taxon>Imparidentia</taxon>
        <taxon>Neoheterodontei</taxon>
        <taxon>Myida</taxon>
        <taxon>Dreissenoidea</taxon>
        <taxon>Dreissenidae</taxon>
        <taxon>Dreissena</taxon>
    </lineage>
</organism>
<dbReference type="EMBL" id="JAIWYP010000004">
    <property type="protein sequence ID" value="KAH3841132.1"/>
    <property type="molecule type" value="Genomic_DNA"/>
</dbReference>
<protein>
    <submittedName>
        <fullName evidence="1">Uncharacterized protein</fullName>
    </submittedName>
</protein>
<reference evidence="1" key="1">
    <citation type="journal article" date="2019" name="bioRxiv">
        <title>The Genome of the Zebra Mussel, Dreissena polymorpha: A Resource for Invasive Species Research.</title>
        <authorList>
            <person name="McCartney M.A."/>
            <person name="Auch B."/>
            <person name="Kono T."/>
            <person name="Mallez S."/>
            <person name="Zhang Y."/>
            <person name="Obille A."/>
            <person name="Becker A."/>
            <person name="Abrahante J.E."/>
            <person name="Garbe J."/>
            <person name="Badalamenti J.P."/>
            <person name="Herman A."/>
            <person name="Mangelson H."/>
            <person name="Liachko I."/>
            <person name="Sullivan S."/>
            <person name="Sone E.D."/>
            <person name="Koren S."/>
            <person name="Silverstein K.A.T."/>
            <person name="Beckman K.B."/>
            <person name="Gohl D.M."/>
        </authorList>
    </citation>
    <scope>NUCLEOTIDE SEQUENCE</scope>
    <source>
        <strain evidence="1">Duluth1</strain>
        <tissue evidence="1">Whole animal</tissue>
    </source>
</reference>
<keyword evidence="2" id="KW-1185">Reference proteome</keyword>
<comment type="caution">
    <text evidence="1">The sequence shown here is derived from an EMBL/GenBank/DDBJ whole genome shotgun (WGS) entry which is preliminary data.</text>
</comment>
<evidence type="ECO:0000313" key="1">
    <source>
        <dbReference type="EMBL" id="KAH3841132.1"/>
    </source>
</evidence>
<proteinExistence type="predicted"/>
<dbReference type="Proteomes" id="UP000828390">
    <property type="component" value="Unassembled WGS sequence"/>
</dbReference>
<sequence>MQQEKGYAWEVHQYGLYDRIPEIEPVVEEGDEEAKWEWIERQFINIDKKDYHRMQLEGIEHS</sequence>
<evidence type="ECO:0000313" key="2">
    <source>
        <dbReference type="Proteomes" id="UP000828390"/>
    </source>
</evidence>
<reference evidence="1" key="2">
    <citation type="submission" date="2020-11" db="EMBL/GenBank/DDBJ databases">
        <authorList>
            <person name="McCartney M.A."/>
            <person name="Auch B."/>
            <person name="Kono T."/>
            <person name="Mallez S."/>
            <person name="Becker A."/>
            <person name="Gohl D.M."/>
            <person name="Silverstein K.A.T."/>
            <person name="Koren S."/>
            <person name="Bechman K.B."/>
            <person name="Herman A."/>
            <person name="Abrahante J.E."/>
            <person name="Garbe J."/>
        </authorList>
    </citation>
    <scope>NUCLEOTIDE SEQUENCE</scope>
    <source>
        <strain evidence="1">Duluth1</strain>
        <tissue evidence="1">Whole animal</tissue>
    </source>
</reference>
<accession>A0A9D4KJR2</accession>
<gene>
    <name evidence="1" type="ORF">DPMN_114590</name>
</gene>
<dbReference type="AlphaFoldDB" id="A0A9D4KJR2"/>
<name>A0A9D4KJR2_DREPO</name>